<reference evidence="2" key="1">
    <citation type="submission" date="2020-12" db="EMBL/GenBank/DDBJ databases">
        <title>Metabolic potential, ecology and presence of endohyphal bacteria is reflected in genomic diversity of Mucoromycotina.</title>
        <authorList>
            <person name="Muszewska A."/>
            <person name="Okrasinska A."/>
            <person name="Steczkiewicz K."/>
            <person name="Drgas O."/>
            <person name="Orlowska M."/>
            <person name="Perlinska-Lenart U."/>
            <person name="Aleksandrzak-Piekarczyk T."/>
            <person name="Szatraj K."/>
            <person name="Zielenkiewicz U."/>
            <person name="Pilsyk S."/>
            <person name="Malc E."/>
            <person name="Mieczkowski P."/>
            <person name="Kruszewska J.S."/>
            <person name="Biernat P."/>
            <person name="Pawlowska J."/>
        </authorList>
    </citation>
    <scope>NUCLEOTIDE SEQUENCE</scope>
    <source>
        <strain evidence="2">CBS 226.32</strain>
    </source>
</reference>
<feature type="transmembrane region" description="Helical" evidence="1">
    <location>
        <begin position="154"/>
        <end position="174"/>
    </location>
</feature>
<keyword evidence="3" id="KW-1185">Reference proteome</keyword>
<organism evidence="2 3">
    <name type="scientific">Mucor plumbeus</name>
    <dbReference type="NCBI Taxonomy" id="97098"/>
    <lineage>
        <taxon>Eukaryota</taxon>
        <taxon>Fungi</taxon>
        <taxon>Fungi incertae sedis</taxon>
        <taxon>Mucoromycota</taxon>
        <taxon>Mucoromycotina</taxon>
        <taxon>Mucoromycetes</taxon>
        <taxon>Mucorales</taxon>
        <taxon>Mucorineae</taxon>
        <taxon>Mucoraceae</taxon>
        <taxon>Mucor</taxon>
    </lineage>
</organism>
<evidence type="ECO:0000256" key="1">
    <source>
        <dbReference type="SAM" id="Phobius"/>
    </source>
</evidence>
<gene>
    <name evidence="2" type="ORF">INT46_011288</name>
</gene>
<keyword evidence="1" id="KW-1133">Transmembrane helix</keyword>
<accession>A0A8H7UWF1</accession>
<feature type="transmembrane region" description="Helical" evidence="1">
    <location>
        <begin position="129"/>
        <end position="148"/>
    </location>
</feature>
<sequence>MSFTYNASRLSLPTEITRTVSNASFYASLSIHQRFDRLGSGQDLDLFGKSVARSSVHCQMKFIRKVYLITLFQFLIITMMTRTFLHFTYWHEESQYVWWVVLFPATIFLIVAAWQLWTQYYQLSNASRFVILAIYSFLMAFILSDLVAKAFQDFGLLVFAMTCFGILSIVIYTYQTRFKFQGTKPIIATVCISSVGLRIIYQLNPVQILGPIAISSIICSYFILELYYAMDAMTVDDYVLANISFHIDLAYPINCLHHLCELSDHVDNIPEYFNPDASPVLIDV</sequence>
<dbReference type="EMBL" id="JAEPRC010000580">
    <property type="protein sequence ID" value="KAG2194573.1"/>
    <property type="molecule type" value="Genomic_DNA"/>
</dbReference>
<keyword evidence="1" id="KW-0812">Transmembrane</keyword>
<evidence type="ECO:0000313" key="3">
    <source>
        <dbReference type="Proteomes" id="UP000650833"/>
    </source>
</evidence>
<evidence type="ECO:0000313" key="2">
    <source>
        <dbReference type="EMBL" id="KAG2194573.1"/>
    </source>
</evidence>
<feature type="transmembrane region" description="Helical" evidence="1">
    <location>
        <begin position="209"/>
        <end position="228"/>
    </location>
</feature>
<keyword evidence="1" id="KW-0472">Membrane</keyword>
<dbReference type="OrthoDB" id="7933078at2759"/>
<name>A0A8H7UWF1_9FUNG</name>
<feature type="transmembrane region" description="Helical" evidence="1">
    <location>
        <begin position="66"/>
        <end position="90"/>
    </location>
</feature>
<feature type="transmembrane region" description="Helical" evidence="1">
    <location>
        <begin position="96"/>
        <end position="117"/>
    </location>
</feature>
<dbReference type="Proteomes" id="UP000650833">
    <property type="component" value="Unassembled WGS sequence"/>
</dbReference>
<protein>
    <submittedName>
        <fullName evidence="2">Uncharacterized protein</fullName>
    </submittedName>
</protein>
<dbReference type="AlphaFoldDB" id="A0A8H7UWF1"/>
<proteinExistence type="predicted"/>
<comment type="caution">
    <text evidence="2">The sequence shown here is derived from an EMBL/GenBank/DDBJ whole genome shotgun (WGS) entry which is preliminary data.</text>
</comment>